<name>A0A1H0KFZ9_9GAMM</name>
<dbReference type="AlphaFoldDB" id="A0A1H0KFZ9"/>
<dbReference type="EMBL" id="FNJJ01000001">
    <property type="protein sequence ID" value="SDO54857.1"/>
    <property type="molecule type" value="Genomic_DNA"/>
</dbReference>
<dbReference type="Proteomes" id="UP000199460">
    <property type="component" value="Unassembled WGS sequence"/>
</dbReference>
<sequence length="242" mass="27833">MNMPLLNLSADTAPALLKALREVDIKVPSITKGRSHTHRERYLMARFLATTAESQLIDYPLTVTHRDKPDFVLQIASNLIGVECIEAVPEEWYEIEAIRGRKYPHAFNFGQKFEPGKKLFNSQQKDEIASGNRAGLPWMGNSAELEWAEAMAHFIRLKTEKLRSGDYTETHNMWLLIQDEWRVPIHDPEEIKEAATLCLPLIAHLQVQPCFSAIFICCRGWLLSFGHGNYSMEPIRELWRDD</sequence>
<accession>A0A1H0KFZ9</accession>
<protein>
    <submittedName>
        <fullName evidence="1">Uncharacterized protein</fullName>
    </submittedName>
</protein>
<organism evidence="1 2">
    <name type="scientific">Ectopseudomonas guguanensis</name>
    <dbReference type="NCBI Taxonomy" id="1198456"/>
    <lineage>
        <taxon>Bacteria</taxon>
        <taxon>Pseudomonadati</taxon>
        <taxon>Pseudomonadota</taxon>
        <taxon>Gammaproteobacteria</taxon>
        <taxon>Pseudomonadales</taxon>
        <taxon>Pseudomonadaceae</taxon>
        <taxon>Ectopseudomonas</taxon>
    </lineage>
</organism>
<evidence type="ECO:0000313" key="1">
    <source>
        <dbReference type="EMBL" id="SDO54857.1"/>
    </source>
</evidence>
<keyword evidence="2" id="KW-1185">Reference proteome</keyword>
<evidence type="ECO:0000313" key="2">
    <source>
        <dbReference type="Proteomes" id="UP000199460"/>
    </source>
</evidence>
<proteinExistence type="predicted"/>
<gene>
    <name evidence="1" type="ORF">SAMN05216213_101283</name>
</gene>
<reference evidence="2" key="1">
    <citation type="submission" date="2016-10" db="EMBL/GenBank/DDBJ databases">
        <authorList>
            <person name="Varghese N."/>
            <person name="Submissions S."/>
        </authorList>
    </citation>
    <scope>NUCLEOTIDE SEQUENCE [LARGE SCALE GENOMIC DNA]</scope>
    <source>
        <strain evidence="2">JCM 18416</strain>
    </source>
</reference>